<keyword evidence="1" id="KW-0732">Signal</keyword>
<dbReference type="KEGG" id="aten:116294986"/>
<protein>
    <submittedName>
        <fullName evidence="3">Uncharacterized protein LOC116294986</fullName>
    </submittedName>
</protein>
<evidence type="ECO:0000256" key="1">
    <source>
        <dbReference type="SAM" id="SignalP"/>
    </source>
</evidence>
<dbReference type="Proteomes" id="UP000515163">
    <property type="component" value="Unplaced"/>
</dbReference>
<sequence>MLFAIVILLSGFVHSSMCCPPELDGYCHDWVKLNTAPVCFMTKDNKPGSFTPTSHGFLTAVKLVHLSGYVTCDSRTHQNDNNWGCKDRASVKDAPLNTFVTDKNNKVMFPLTGVFYNEQYAKTSKYYGIQEYDPMSPDIVLQHGLNSPSDYVGPDSQLRVWYGEDLFNTNEGDNGGKACVDVFGYFV</sequence>
<feature type="chain" id="PRO_5028264767" evidence="1">
    <location>
        <begin position="19"/>
        <end position="187"/>
    </location>
</feature>
<proteinExistence type="predicted"/>
<dbReference type="RefSeq" id="XP_031558548.1">
    <property type="nucleotide sequence ID" value="XM_031702688.1"/>
</dbReference>
<evidence type="ECO:0000313" key="2">
    <source>
        <dbReference type="Proteomes" id="UP000515163"/>
    </source>
</evidence>
<accession>A0A6P8HTI4</accession>
<dbReference type="GeneID" id="116294986"/>
<dbReference type="OrthoDB" id="5945099at2759"/>
<dbReference type="AlphaFoldDB" id="A0A6P8HTI4"/>
<feature type="signal peptide" evidence="1">
    <location>
        <begin position="1"/>
        <end position="18"/>
    </location>
</feature>
<reference evidence="3" key="1">
    <citation type="submission" date="2025-08" db="UniProtKB">
        <authorList>
            <consortium name="RefSeq"/>
        </authorList>
    </citation>
    <scope>IDENTIFICATION</scope>
    <source>
        <tissue evidence="3">Tentacle</tissue>
    </source>
</reference>
<dbReference type="InParanoid" id="A0A6P8HTI4"/>
<keyword evidence="2" id="KW-1185">Reference proteome</keyword>
<name>A0A6P8HTI4_ACTTE</name>
<evidence type="ECO:0000313" key="3">
    <source>
        <dbReference type="RefSeq" id="XP_031558548.1"/>
    </source>
</evidence>
<organism evidence="2 3">
    <name type="scientific">Actinia tenebrosa</name>
    <name type="common">Australian red waratah sea anemone</name>
    <dbReference type="NCBI Taxonomy" id="6105"/>
    <lineage>
        <taxon>Eukaryota</taxon>
        <taxon>Metazoa</taxon>
        <taxon>Cnidaria</taxon>
        <taxon>Anthozoa</taxon>
        <taxon>Hexacorallia</taxon>
        <taxon>Actiniaria</taxon>
        <taxon>Actiniidae</taxon>
        <taxon>Actinia</taxon>
    </lineage>
</organism>
<gene>
    <name evidence="3" type="primary">LOC116294986</name>
</gene>